<evidence type="ECO:0000313" key="4">
    <source>
        <dbReference type="Proteomes" id="UP000277928"/>
    </source>
</evidence>
<feature type="non-terminal residue" evidence="3">
    <location>
        <position position="1"/>
    </location>
</feature>
<name>A0A3P7JPC7_LITSI</name>
<dbReference type="PROSITE" id="PS50041">
    <property type="entry name" value="C_TYPE_LECTIN_2"/>
    <property type="match status" value="1"/>
</dbReference>
<keyword evidence="4" id="KW-1185">Reference proteome</keyword>
<feature type="domain" description="C-type lectin" evidence="2">
    <location>
        <begin position="94"/>
        <end position="200"/>
    </location>
</feature>
<organism evidence="3 4">
    <name type="scientific">Litomosoides sigmodontis</name>
    <name type="common">Filarial nematode worm</name>
    <dbReference type="NCBI Taxonomy" id="42156"/>
    <lineage>
        <taxon>Eukaryota</taxon>
        <taxon>Metazoa</taxon>
        <taxon>Ecdysozoa</taxon>
        <taxon>Nematoda</taxon>
        <taxon>Chromadorea</taxon>
        <taxon>Rhabditida</taxon>
        <taxon>Spirurina</taxon>
        <taxon>Spiruromorpha</taxon>
        <taxon>Filarioidea</taxon>
        <taxon>Onchocercidae</taxon>
        <taxon>Litomosoides</taxon>
    </lineage>
</organism>
<sequence>IKGVHLTQRIIDVLLEVADEAREDAHFYVAYGVVNFELKFPPNVHVSSPTSSWWASLERPIMWHKTFCLFSIFLTFNAYCQNLKCKPGYHYNKVTDACYKVYVTTATNFTEVVHAASLCELENAMIASITSRAEANYLYDLAPQWSNTRRKQEYLTKIRGTHTWKDETINEYQNWSTTEELSYTCVEINPTTGYWKKIPCGNHESDHNVVIICHVRPTVLRKQKYGVNALRKKRSVTHQPSERPQFEKLPYQSTPDLSFGTSAPMPSEIITKAAVEFETPSYPLTSDLLIATSVPMENEVTTKLDFEFETSPYPPTPT</sequence>
<dbReference type="SMART" id="SM00034">
    <property type="entry name" value="CLECT"/>
    <property type="match status" value="1"/>
</dbReference>
<proteinExistence type="predicted"/>
<dbReference type="InterPro" id="IPR016186">
    <property type="entry name" value="C-type_lectin-like/link_sf"/>
</dbReference>
<feature type="region of interest" description="Disordered" evidence="1">
    <location>
        <begin position="233"/>
        <end position="253"/>
    </location>
</feature>
<evidence type="ECO:0000256" key="1">
    <source>
        <dbReference type="SAM" id="MobiDB-lite"/>
    </source>
</evidence>
<reference evidence="3 4" key="1">
    <citation type="submission" date="2018-08" db="EMBL/GenBank/DDBJ databases">
        <authorList>
            <person name="Laetsch R D."/>
            <person name="Stevens L."/>
            <person name="Kumar S."/>
            <person name="Blaxter L. M."/>
        </authorList>
    </citation>
    <scope>NUCLEOTIDE SEQUENCE [LARGE SCALE GENOMIC DNA]</scope>
</reference>
<dbReference type="InterPro" id="IPR016187">
    <property type="entry name" value="CTDL_fold"/>
</dbReference>
<dbReference type="Proteomes" id="UP000277928">
    <property type="component" value="Unassembled WGS sequence"/>
</dbReference>
<dbReference type="SUPFAM" id="SSF56436">
    <property type="entry name" value="C-type lectin-like"/>
    <property type="match status" value="1"/>
</dbReference>
<gene>
    <name evidence="3" type="ORF">NLS_LOCUS9932</name>
</gene>
<evidence type="ECO:0000313" key="3">
    <source>
        <dbReference type="EMBL" id="VDM92804.1"/>
    </source>
</evidence>
<dbReference type="STRING" id="42156.A0A3P7JPC7"/>
<protein>
    <recommendedName>
        <fullName evidence="2">C-type lectin domain-containing protein</fullName>
    </recommendedName>
</protein>
<dbReference type="AlphaFoldDB" id="A0A3P7JPC7"/>
<evidence type="ECO:0000259" key="2">
    <source>
        <dbReference type="PROSITE" id="PS50041"/>
    </source>
</evidence>
<dbReference type="EMBL" id="UYRX01002138">
    <property type="protein sequence ID" value="VDM92804.1"/>
    <property type="molecule type" value="Genomic_DNA"/>
</dbReference>
<dbReference type="OrthoDB" id="7357196at2759"/>
<dbReference type="Pfam" id="PF00059">
    <property type="entry name" value="Lectin_C"/>
    <property type="match status" value="1"/>
</dbReference>
<dbReference type="InterPro" id="IPR001304">
    <property type="entry name" value="C-type_lectin-like"/>
</dbReference>
<dbReference type="Gene3D" id="3.10.100.10">
    <property type="entry name" value="Mannose-Binding Protein A, subunit A"/>
    <property type="match status" value="1"/>
</dbReference>
<accession>A0A3P7JPC7</accession>